<accession>A0A4Z1F2G6</accession>
<name>A0A4Z1F2G6_9HELO</name>
<evidence type="ECO:0000256" key="1">
    <source>
        <dbReference type="SAM" id="MobiDB-lite"/>
    </source>
</evidence>
<proteinExistence type="predicted"/>
<evidence type="ECO:0000313" key="2">
    <source>
        <dbReference type="EMBL" id="TGO18585.1"/>
    </source>
</evidence>
<dbReference type="Proteomes" id="UP000297777">
    <property type="component" value="Unassembled WGS sequence"/>
</dbReference>
<protein>
    <submittedName>
        <fullName evidence="2">Uncharacterized protein</fullName>
    </submittedName>
</protein>
<dbReference type="EMBL" id="PQXH01000009">
    <property type="protein sequence ID" value="TGO18585.1"/>
    <property type="molecule type" value="Genomic_DNA"/>
</dbReference>
<organism evidence="2 3">
    <name type="scientific">Botrytis tulipae</name>
    <dbReference type="NCBI Taxonomy" id="87230"/>
    <lineage>
        <taxon>Eukaryota</taxon>
        <taxon>Fungi</taxon>
        <taxon>Dikarya</taxon>
        <taxon>Ascomycota</taxon>
        <taxon>Pezizomycotina</taxon>
        <taxon>Leotiomycetes</taxon>
        <taxon>Helotiales</taxon>
        <taxon>Sclerotiniaceae</taxon>
        <taxon>Botrytis</taxon>
    </lineage>
</organism>
<sequence length="71" mass="7844">MSSEQCISTMQGRLSRLKILESALRERVPSYTSALDHYVPLSISTSPKKANQTSSILQNDDIPISRTPSAH</sequence>
<comment type="caution">
    <text evidence="2">The sequence shown here is derived from an EMBL/GenBank/DDBJ whole genome shotgun (WGS) entry which is preliminary data.</text>
</comment>
<gene>
    <name evidence="2" type="ORF">BTUL_0009g01050</name>
</gene>
<dbReference type="AlphaFoldDB" id="A0A4Z1F2G6"/>
<feature type="region of interest" description="Disordered" evidence="1">
    <location>
        <begin position="44"/>
        <end position="71"/>
    </location>
</feature>
<feature type="compositionally biased region" description="Polar residues" evidence="1">
    <location>
        <begin position="44"/>
        <end position="58"/>
    </location>
</feature>
<evidence type="ECO:0000313" key="3">
    <source>
        <dbReference type="Proteomes" id="UP000297777"/>
    </source>
</evidence>
<reference evidence="2 3" key="1">
    <citation type="submission" date="2017-12" db="EMBL/GenBank/DDBJ databases">
        <title>Comparative genomics of Botrytis spp.</title>
        <authorList>
            <person name="Valero-Jimenez C.A."/>
            <person name="Tapia P."/>
            <person name="Veloso J."/>
            <person name="Silva-Moreno E."/>
            <person name="Staats M."/>
            <person name="Valdes J.H."/>
            <person name="Van Kan J.A.L."/>
        </authorList>
    </citation>
    <scope>NUCLEOTIDE SEQUENCE [LARGE SCALE GENOMIC DNA]</scope>
    <source>
        <strain evidence="2 3">Bt9001</strain>
    </source>
</reference>
<keyword evidence="3" id="KW-1185">Reference proteome</keyword>